<dbReference type="InParanoid" id="H0Y0S6"/>
<dbReference type="PANTHER" id="PTHR46746">
    <property type="entry name" value="KILLER CELL LECTIN-LIKE RECEPTOR SUBFAMILY F MEMBER 2"/>
    <property type="match status" value="1"/>
</dbReference>
<dbReference type="Gene3D" id="3.10.100.10">
    <property type="entry name" value="Mannose-Binding Protein A, subunit A"/>
    <property type="match status" value="1"/>
</dbReference>
<dbReference type="Proteomes" id="UP000005225">
    <property type="component" value="Unassembled WGS sequence"/>
</dbReference>
<keyword evidence="5" id="KW-1133">Transmembrane helix</keyword>
<dbReference type="SMART" id="SM00034">
    <property type="entry name" value="CLECT"/>
    <property type="match status" value="1"/>
</dbReference>
<dbReference type="PANTHER" id="PTHR46746:SF3">
    <property type="entry name" value="C-TYPE LECTIN DOMAIN-CONTAINING PROTEIN-RELATED"/>
    <property type="match status" value="1"/>
</dbReference>
<evidence type="ECO:0000256" key="5">
    <source>
        <dbReference type="SAM" id="Phobius"/>
    </source>
</evidence>
<evidence type="ECO:0000313" key="7">
    <source>
        <dbReference type="Ensembl" id="ENSOGAP00000021969.1"/>
    </source>
</evidence>
<evidence type="ECO:0000256" key="4">
    <source>
        <dbReference type="ARBA" id="ARBA00023136"/>
    </source>
</evidence>
<dbReference type="STRING" id="30611.ENSOGAP00000021969"/>
<keyword evidence="2 5" id="KW-0812">Transmembrane</keyword>
<keyword evidence="4 5" id="KW-0472">Membrane</keyword>
<dbReference type="HOGENOM" id="CLU_049894_8_2_1"/>
<feature type="transmembrane region" description="Helical" evidence="5">
    <location>
        <begin position="34"/>
        <end position="58"/>
    </location>
</feature>
<comment type="subcellular location">
    <subcellularLocation>
        <location evidence="1">Membrane</location>
        <topology evidence="1">Single-pass membrane protein</topology>
    </subcellularLocation>
</comment>
<dbReference type="eggNOG" id="KOG4297">
    <property type="taxonomic scope" value="Eukaryota"/>
</dbReference>
<evidence type="ECO:0000256" key="2">
    <source>
        <dbReference type="ARBA" id="ARBA00022692"/>
    </source>
</evidence>
<keyword evidence="3" id="KW-0430">Lectin</keyword>
<reference evidence="8" key="1">
    <citation type="submission" date="2011-03" db="EMBL/GenBank/DDBJ databases">
        <title>Version 3 of the genome sequence of Otolemur garnettii (Bushbaby).</title>
        <authorList>
            <consortium name="The Broad Institute Genome Sequencing Platform"/>
            <person name="Di Palma F."/>
            <person name="Johnson J."/>
            <person name="Lander E.S."/>
            <person name="Lindblad-Toh K."/>
            <person name="Jaffe D.B."/>
            <person name="Gnerre S."/>
            <person name="MacCallum I."/>
            <person name="Przybylski D."/>
            <person name="Ribeiro F.J."/>
            <person name="Burton J.N."/>
            <person name="Walker B.J."/>
            <person name="Sharpe T."/>
            <person name="Hall G."/>
        </authorList>
    </citation>
    <scope>NUCLEOTIDE SEQUENCE [LARGE SCALE GENOMIC DNA]</scope>
</reference>
<protein>
    <recommendedName>
        <fullName evidence="6">C-type lectin domain-containing protein</fullName>
    </recommendedName>
</protein>
<proteinExistence type="predicted"/>
<dbReference type="InterPro" id="IPR051379">
    <property type="entry name" value="C-type_Lectin_Receptor_IMM"/>
</dbReference>
<evidence type="ECO:0000313" key="8">
    <source>
        <dbReference type="Proteomes" id="UP000005225"/>
    </source>
</evidence>
<evidence type="ECO:0000256" key="3">
    <source>
        <dbReference type="ARBA" id="ARBA00022734"/>
    </source>
</evidence>
<organism evidence="7 8">
    <name type="scientific">Otolemur garnettii</name>
    <name type="common">Small-eared galago</name>
    <name type="synonym">Garnett's greater bushbaby</name>
    <dbReference type="NCBI Taxonomy" id="30611"/>
    <lineage>
        <taxon>Eukaryota</taxon>
        <taxon>Metazoa</taxon>
        <taxon>Chordata</taxon>
        <taxon>Craniata</taxon>
        <taxon>Vertebrata</taxon>
        <taxon>Euteleostomi</taxon>
        <taxon>Mammalia</taxon>
        <taxon>Eutheria</taxon>
        <taxon>Euarchontoglires</taxon>
        <taxon>Primates</taxon>
        <taxon>Strepsirrhini</taxon>
        <taxon>Lorisiformes</taxon>
        <taxon>Galagidae</taxon>
        <taxon>Otolemur</taxon>
    </lineage>
</organism>
<evidence type="ECO:0000259" key="6">
    <source>
        <dbReference type="PROSITE" id="PS50041"/>
    </source>
</evidence>
<reference evidence="7" key="3">
    <citation type="submission" date="2025-09" db="UniProtKB">
        <authorList>
            <consortium name="Ensembl"/>
        </authorList>
    </citation>
    <scope>IDENTIFICATION</scope>
</reference>
<dbReference type="SUPFAM" id="SSF56436">
    <property type="entry name" value="C-type lectin-like"/>
    <property type="match status" value="1"/>
</dbReference>
<dbReference type="InterPro" id="IPR016187">
    <property type="entry name" value="CTDL_fold"/>
</dbReference>
<dbReference type="GeneTree" id="ENSGT00940000163123"/>
<dbReference type="GO" id="GO:0030246">
    <property type="term" value="F:carbohydrate binding"/>
    <property type="evidence" value="ECO:0007669"/>
    <property type="project" value="UniProtKB-KW"/>
</dbReference>
<dbReference type="InterPro" id="IPR016186">
    <property type="entry name" value="C-type_lectin-like/link_sf"/>
</dbReference>
<dbReference type="EMBL" id="AAQR03185338">
    <property type="status" value="NOT_ANNOTATED_CDS"/>
    <property type="molecule type" value="Genomic_DNA"/>
</dbReference>
<keyword evidence="8" id="KW-1185">Reference proteome</keyword>
<dbReference type="Pfam" id="PF00059">
    <property type="entry name" value="Lectin_C"/>
    <property type="match status" value="1"/>
</dbReference>
<dbReference type="EMBL" id="AAQR03185337">
    <property type="status" value="NOT_ANNOTATED_CDS"/>
    <property type="molecule type" value="Genomic_DNA"/>
</dbReference>
<dbReference type="CDD" id="cd03593">
    <property type="entry name" value="CLECT_NK_receptors_like"/>
    <property type="match status" value="1"/>
</dbReference>
<dbReference type="GO" id="GO:0005886">
    <property type="term" value="C:plasma membrane"/>
    <property type="evidence" value="ECO:0007669"/>
    <property type="project" value="TreeGrafter"/>
</dbReference>
<dbReference type="EMBL" id="AAQR03185339">
    <property type="status" value="NOT_ANNOTATED_CDS"/>
    <property type="molecule type" value="Genomic_DNA"/>
</dbReference>
<name>H0Y0S6_OTOGA</name>
<dbReference type="OMA" id="SCPSKDW"/>
<dbReference type="Ensembl" id="ENSOGAT00000025274.1">
    <property type="protein sequence ID" value="ENSOGAP00000021969.1"/>
    <property type="gene ID" value="ENSOGAG00000024934.1"/>
</dbReference>
<dbReference type="InterPro" id="IPR001304">
    <property type="entry name" value="C-type_lectin-like"/>
</dbReference>
<evidence type="ECO:0000256" key="1">
    <source>
        <dbReference type="ARBA" id="ARBA00004167"/>
    </source>
</evidence>
<accession>H0Y0S6</accession>
<dbReference type="AlphaFoldDB" id="H0Y0S6"/>
<dbReference type="InterPro" id="IPR033992">
    <property type="entry name" value="NKR-like_CTLD"/>
</dbReference>
<feature type="domain" description="C-type lectin" evidence="6">
    <location>
        <begin position="109"/>
        <end position="222"/>
    </location>
</feature>
<sequence>MAGDIVYADIKTVRTSPSGCSSPPQKSDCHHHGIFMKVGCVMIIILLGIVITLSIFVVQFHSARHLQVDNEGKTKPCARGNKSGTISSRVSSNFSTVHKSCPTKDWKLLGGKCYWVAETKETWDRSQDECTKKNSHLIVIQDFIDMSFLWLYLNFSASYWIGLKTTSEVKSWTWVDNSSFDLNHLFLINTNKQRTRSMKCAEVSGRSIVLQNCQNHNQWICEL</sequence>
<reference evidence="7" key="2">
    <citation type="submission" date="2025-08" db="UniProtKB">
        <authorList>
            <consortium name="Ensembl"/>
        </authorList>
    </citation>
    <scope>IDENTIFICATION</scope>
</reference>
<dbReference type="EMBL" id="AAQR03185336">
    <property type="status" value="NOT_ANNOTATED_CDS"/>
    <property type="molecule type" value="Genomic_DNA"/>
</dbReference>
<dbReference type="PROSITE" id="PS50041">
    <property type="entry name" value="C_TYPE_LECTIN_2"/>
    <property type="match status" value="1"/>
</dbReference>